<protein>
    <submittedName>
        <fullName evidence="1">Uncharacterized protein</fullName>
    </submittedName>
</protein>
<sequence length="197" mass="19462">MAIAQKTMTVGYAGSDINKIAASVISADRDATTLALACVETGCALHPTHTLVVGPSTYHVNAADPKYDFTYTQDCVFATSSAVCKESVGAYEAYAAALTTETYEGTYFGKLTATITTGQEKLSQTGSVGASSSAAASQTSTASITSTPESGSAASAGASSTRSQSAPASTGGAAPNIMLFGGGLAGVAAGVFGGLLL</sequence>
<organism evidence="1 2">
    <name type="scientific">Boeremia exigua</name>
    <dbReference type="NCBI Taxonomy" id="749465"/>
    <lineage>
        <taxon>Eukaryota</taxon>
        <taxon>Fungi</taxon>
        <taxon>Dikarya</taxon>
        <taxon>Ascomycota</taxon>
        <taxon>Pezizomycotina</taxon>
        <taxon>Dothideomycetes</taxon>
        <taxon>Pleosporomycetidae</taxon>
        <taxon>Pleosporales</taxon>
        <taxon>Pleosporineae</taxon>
        <taxon>Didymellaceae</taxon>
        <taxon>Boeremia</taxon>
    </lineage>
</organism>
<reference evidence="1" key="1">
    <citation type="submission" date="2022-11" db="EMBL/GenBank/DDBJ databases">
        <title>Genome Sequence of Boeremia exigua.</title>
        <authorList>
            <person name="Buettner E."/>
        </authorList>
    </citation>
    <scope>NUCLEOTIDE SEQUENCE</scope>
    <source>
        <strain evidence="1">CU02</strain>
    </source>
</reference>
<comment type="caution">
    <text evidence="1">The sequence shown here is derived from an EMBL/GenBank/DDBJ whole genome shotgun (WGS) entry which is preliminary data.</text>
</comment>
<name>A0ACC2ILC5_9PLEO</name>
<dbReference type="EMBL" id="JAPHNI010000114">
    <property type="protein sequence ID" value="KAJ8115975.1"/>
    <property type="molecule type" value="Genomic_DNA"/>
</dbReference>
<gene>
    <name evidence="1" type="ORF">OPT61_g2513</name>
</gene>
<proteinExistence type="predicted"/>
<evidence type="ECO:0000313" key="1">
    <source>
        <dbReference type="EMBL" id="KAJ8115975.1"/>
    </source>
</evidence>
<dbReference type="Proteomes" id="UP001153331">
    <property type="component" value="Unassembled WGS sequence"/>
</dbReference>
<accession>A0ACC2ILC5</accession>
<evidence type="ECO:0000313" key="2">
    <source>
        <dbReference type="Proteomes" id="UP001153331"/>
    </source>
</evidence>
<keyword evidence="2" id="KW-1185">Reference proteome</keyword>